<dbReference type="GO" id="GO:0009279">
    <property type="term" value="C:cell outer membrane"/>
    <property type="evidence" value="ECO:0007669"/>
    <property type="project" value="UniProtKB-SubCell"/>
</dbReference>
<evidence type="ECO:0000256" key="1">
    <source>
        <dbReference type="ARBA" id="ARBA00004442"/>
    </source>
</evidence>
<name>B2MUS8_LAWIN</name>
<dbReference type="PANTHER" id="PTHR30329">
    <property type="entry name" value="STATOR ELEMENT OF FLAGELLAR MOTOR COMPLEX"/>
    <property type="match status" value="1"/>
</dbReference>
<comment type="subcellular location">
    <subcellularLocation>
        <location evidence="1">Cell outer membrane</location>
    </subcellularLocation>
</comment>
<protein>
    <submittedName>
        <fullName evidence="7">Outer membrane protein</fullName>
    </submittedName>
</protein>
<dbReference type="SMR" id="B2MUS8"/>
<sequence>MKIIHSAIFAVTLLTAWSTVCFAAEVTASCTKRVESYNYLVDYSGSMMMKHVAVREPKIELAKEAILKINAAMPKMSYQGGLYTFAPYSVIIPQGSWNSCVAECAVNTIKSDLEIFGRLTPMGDGIKMHETVINQMPPQAAVILLTDGHNNLGMNPVEEVKSIYQTNPNVCFHVASFADDAEGKAIIDQIVALNSGSVLVDGLQLLQNPAVCQEFVNSVFCQGQILVTEEVVVLRGVNFAFDSFALDDTAKAISEETVRLIRANPDFNVRLLGWTDSTGPDAYNLRLSQERADAVKNFLVKMGIPSNRLFAKGMGKSYQYNNATKEGRYMNRRTELVFFD</sequence>
<feature type="domain" description="OmpA-like" evidence="6">
    <location>
        <begin position="227"/>
        <end position="340"/>
    </location>
</feature>
<evidence type="ECO:0000256" key="3">
    <source>
        <dbReference type="ARBA" id="ARBA00023237"/>
    </source>
</evidence>
<accession>B2MUS8</accession>
<dbReference type="InterPro" id="IPR036737">
    <property type="entry name" value="OmpA-like_sf"/>
</dbReference>
<dbReference type="SUPFAM" id="SSF53300">
    <property type="entry name" value="vWA-like"/>
    <property type="match status" value="1"/>
</dbReference>
<reference evidence="7" key="1">
    <citation type="submission" date="2008-04" db="EMBL/GenBank/DDBJ databases">
        <title>Lawsonia intracellularis strain GX OMP gene.</title>
        <authorList>
            <person name="Huang W.J."/>
            <person name="Xie L.H."/>
            <person name="Lan J.N."/>
            <person name="Xiao A.H."/>
            <person name="Zhang N."/>
        </authorList>
    </citation>
    <scope>NUCLEOTIDE SEQUENCE</scope>
    <source>
        <strain evidence="7">GX</strain>
    </source>
</reference>
<dbReference type="Gene3D" id="3.40.50.410">
    <property type="entry name" value="von Willebrand factor, type A domain"/>
    <property type="match status" value="1"/>
</dbReference>
<dbReference type="PROSITE" id="PS01068">
    <property type="entry name" value="OMPA_1"/>
    <property type="match status" value="1"/>
</dbReference>
<dbReference type="AlphaFoldDB" id="B2MUS8"/>
<dbReference type="PRINTS" id="PR01021">
    <property type="entry name" value="OMPADOMAIN"/>
</dbReference>
<dbReference type="InterPro" id="IPR006690">
    <property type="entry name" value="OMPA-like_CS"/>
</dbReference>
<dbReference type="PANTHER" id="PTHR30329:SF21">
    <property type="entry name" value="LIPOPROTEIN YIAD-RELATED"/>
    <property type="match status" value="1"/>
</dbReference>
<dbReference type="SUPFAM" id="SSF103088">
    <property type="entry name" value="OmpA-like"/>
    <property type="match status" value="1"/>
</dbReference>
<dbReference type="PROSITE" id="PS51123">
    <property type="entry name" value="OMPA_2"/>
    <property type="match status" value="1"/>
</dbReference>
<dbReference type="Gene3D" id="3.30.1330.60">
    <property type="entry name" value="OmpA-like domain"/>
    <property type="match status" value="1"/>
</dbReference>
<dbReference type="EMBL" id="EU621796">
    <property type="protein sequence ID" value="ACC77464.1"/>
    <property type="molecule type" value="Genomic_DNA"/>
</dbReference>
<evidence type="ECO:0000256" key="5">
    <source>
        <dbReference type="SAM" id="SignalP"/>
    </source>
</evidence>
<keyword evidence="3" id="KW-0998">Cell outer membrane</keyword>
<keyword evidence="5" id="KW-0732">Signal</keyword>
<dbReference type="InterPro" id="IPR006665">
    <property type="entry name" value="OmpA-like"/>
</dbReference>
<evidence type="ECO:0000259" key="6">
    <source>
        <dbReference type="PROSITE" id="PS51123"/>
    </source>
</evidence>
<dbReference type="CDD" id="cd07185">
    <property type="entry name" value="OmpA_C-like"/>
    <property type="match status" value="1"/>
</dbReference>
<keyword evidence="2 4" id="KW-0472">Membrane</keyword>
<feature type="chain" id="PRO_5002779375" evidence="5">
    <location>
        <begin position="24"/>
        <end position="340"/>
    </location>
</feature>
<dbReference type="Pfam" id="PF00691">
    <property type="entry name" value="OmpA"/>
    <property type="match status" value="1"/>
</dbReference>
<organism evidence="7">
    <name type="scientific">Lawsonia intracellularis</name>
    <dbReference type="NCBI Taxonomy" id="29546"/>
    <lineage>
        <taxon>Bacteria</taxon>
        <taxon>Pseudomonadati</taxon>
        <taxon>Thermodesulfobacteriota</taxon>
        <taxon>Desulfovibrionia</taxon>
        <taxon>Desulfovibrionales</taxon>
        <taxon>Desulfovibrionaceae</taxon>
        <taxon>Lawsonia</taxon>
    </lineage>
</organism>
<evidence type="ECO:0000313" key="7">
    <source>
        <dbReference type="EMBL" id="ACC77464.1"/>
    </source>
</evidence>
<dbReference type="InterPro" id="IPR006664">
    <property type="entry name" value="OMP_bac"/>
</dbReference>
<proteinExistence type="predicted"/>
<dbReference type="InterPro" id="IPR036465">
    <property type="entry name" value="vWFA_dom_sf"/>
</dbReference>
<evidence type="ECO:0000256" key="4">
    <source>
        <dbReference type="PROSITE-ProRule" id="PRU00473"/>
    </source>
</evidence>
<evidence type="ECO:0000256" key="2">
    <source>
        <dbReference type="ARBA" id="ARBA00023136"/>
    </source>
</evidence>
<feature type="signal peptide" evidence="5">
    <location>
        <begin position="1"/>
        <end position="23"/>
    </location>
</feature>
<dbReference type="InterPro" id="IPR050330">
    <property type="entry name" value="Bact_OuterMem_StrucFunc"/>
</dbReference>